<evidence type="ECO:0000313" key="2">
    <source>
        <dbReference type="Proteomes" id="UP000799755"/>
    </source>
</evidence>
<dbReference type="EMBL" id="MU003524">
    <property type="protein sequence ID" value="KAF2466620.1"/>
    <property type="molecule type" value="Genomic_DNA"/>
</dbReference>
<accession>A0ACB6QI98</accession>
<comment type="caution">
    <text evidence="1">The sequence shown here is derived from an EMBL/GenBank/DDBJ whole genome shotgun (WGS) entry which is preliminary data.</text>
</comment>
<name>A0ACB6QI98_9PLEO</name>
<keyword evidence="2" id="KW-1185">Reference proteome</keyword>
<evidence type="ECO:0000313" key="1">
    <source>
        <dbReference type="EMBL" id="KAF2466620.1"/>
    </source>
</evidence>
<gene>
    <name evidence="1" type="ORF">BDR25DRAFT_236938</name>
</gene>
<reference evidence="1" key="1">
    <citation type="journal article" date="2020" name="Stud. Mycol.">
        <title>101 Dothideomycetes genomes: a test case for predicting lifestyles and emergence of pathogens.</title>
        <authorList>
            <person name="Haridas S."/>
            <person name="Albert R."/>
            <person name="Binder M."/>
            <person name="Bloem J."/>
            <person name="Labutti K."/>
            <person name="Salamov A."/>
            <person name="Andreopoulos B."/>
            <person name="Baker S."/>
            <person name="Barry K."/>
            <person name="Bills G."/>
            <person name="Bluhm B."/>
            <person name="Cannon C."/>
            <person name="Castanera R."/>
            <person name="Culley D."/>
            <person name="Daum C."/>
            <person name="Ezra D."/>
            <person name="Gonzalez J."/>
            <person name="Henrissat B."/>
            <person name="Kuo A."/>
            <person name="Liang C."/>
            <person name="Lipzen A."/>
            <person name="Lutzoni F."/>
            <person name="Magnuson J."/>
            <person name="Mondo S."/>
            <person name="Nolan M."/>
            <person name="Ohm R."/>
            <person name="Pangilinan J."/>
            <person name="Park H.-J."/>
            <person name="Ramirez L."/>
            <person name="Alfaro M."/>
            <person name="Sun H."/>
            <person name="Tritt A."/>
            <person name="Yoshinaga Y."/>
            <person name="Zwiers L.-H."/>
            <person name="Turgeon B."/>
            <person name="Goodwin S."/>
            <person name="Spatafora J."/>
            <person name="Crous P."/>
            <person name="Grigoriev I."/>
        </authorList>
    </citation>
    <scope>NUCLEOTIDE SEQUENCE</scope>
    <source>
        <strain evidence="1">ATCC 200398</strain>
    </source>
</reference>
<protein>
    <submittedName>
        <fullName evidence="1">Aldehyde reductase II</fullName>
    </submittedName>
</protein>
<dbReference type="Proteomes" id="UP000799755">
    <property type="component" value="Unassembled WGS sequence"/>
</dbReference>
<sequence length="338" mass="36993">MSSSIATTDRAISPGSLVLVTGANGFIASHICKQLLENGPGTVRDINRTSWPVPFFNSRYGEGSIELISVPDMAADSAFDNAVKGCAGVIHTATPVMQIQDPNVAIPTVINGTVNALRAAAREPSVKRVVLTSSSTAAASPQPNKIFTIDPSTWNGEAVKAAWAPPPYLGVQRKLDVYYASKTQGEQAAWKFMEDENPDFVLNCILPNMNIGEILSIEHQGYPSTMSWIKALWGGFNGEGEKDLEDNPPQYYVNVDDNAVVHVAALVFGDVKRERLFTFAEPYSWNDLLAIFRRLYPEREFMDDIEGLGVDKSVVANERAQELLKRLKGSGWDSLEIV</sequence>
<proteinExistence type="predicted"/>
<organism evidence="1 2">
    <name type="scientific">Lindgomyces ingoldianus</name>
    <dbReference type="NCBI Taxonomy" id="673940"/>
    <lineage>
        <taxon>Eukaryota</taxon>
        <taxon>Fungi</taxon>
        <taxon>Dikarya</taxon>
        <taxon>Ascomycota</taxon>
        <taxon>Pezizomycotina</taxon>
        <taxon>Dothideomycetes</taxon>
        <taxon>Pleosporomycetidae</taxon>
        <taxon>Pleosporales</taxon>
        <taxon>Lindgomycetaceae</taxon>
        <taxon>Lindgomyces</taxon>
    </lineage>
</organism>